<dbReference type="OrthoDB" id="624345at2759"/>
<proteinExistence type="predicted"/>
<feature type="compositionally biased region" description="Polar residues" evidence="1">
    <location>
        <begin position="425"/>
        <end position="434"/>
    </location>
</feature>
<feature type="compositionally biased region" description="Polar residues" evidence="1">
    <location>
        <begin position="401"/>
        <end position="416"/>
    </location>
</feature>
<feature type="compositionally biased region" description="Polar residues" evidence="1">
    <location>
        <begin position="520"/>
        <end position="529"/>
    </location>
</feature>
<feature type="region of interest" description="Disordered" evidence="1">
    <location>
        <begin position="520"/>
        <end position="608"/>
    </location>
</feature>
<feature type="compositionally biased region" description="Polar residues" evidence="1">
    <location>
        <begin position="69"/>
        <end position="101"/>
    </location>
</feature>
<dbReference type="GeneID" id="55968262"/>
<dbReference type="AlphaFoldDB" id="A0A9P5D4M0"/>
<sequence length="608" mass="65472">MAAAFRPVNEPLASEPAATNKCGADVMTPSPPTPRPSTDPHHQHHHHAAAADDDDRSNSSNLPGDGKTPTRSTFSPGITGQQPLPSSPFSSNNMANTATPKTHNDSHSHAHRRRDSMDVDMDDSDGEGHHDDGAPSDDDSLNADGSKTGRKKKLDNLRQHAQTVHVNEDIPMDSLAATGSRFQRHLRTERVRQAGNRARASKSGSAGGPPRGHSKSLSTSSINSIGSVAPTYSTAADARHRPPPLVMADPRSRPADPYRSSDGHYQYRPPSPSEFGTPTSATFSTGQGSPRWSGMGSPTSSHSRSQSMYSSGARTPGRRLSVPSAVHVFQSPPGPIPARPMFGGSGPMNTSNNGAFASAAPGNIAASPTLGAGMSTRRDSTSSASEDAWRRRTWHPDSRMHAQNQLSNVANQSSMRPNPPPPIANRSNTQSTLQLPGIESFDQPNRHHGGGPMTPPRQHHSPMLLDSQQPRPREMDERRNLNAYDASIQRGLNRLDIGPNTPPRERAAAWLADVSKTHAQLESARTNPSIVRFEGQPPPSYATGPPVSGAGRGRSLHQHTMSAPSMVTSRESKRRGWYNGPLTVHQEEDQQQQQQQQQRPAADPRVAR</sequence>
<keyword evidence="3" id="KW-1185">Reference proteome</keyword>
<evidence type="ECO:0000313" key="2">
    <source>
        <dbReference type="EMBL" id="KAF4121624.1"/>
    </source>
</evidence>
<dbReference type="Proteomes" id="UP000749293">
    <property type="component" value="Unassembled WGS sequence"/>
</dbReference>
<evidence type="ECO:0000256" key="1">
    <source>
        <dbReference type="SAM" id="MobiDB-lite"/>
    </source>
</evidence>
<feature type="compositionally biased region" description="Basic and acidic residues" evidence="1">
    <location>
        <begin position="250"/>
        <end position="262"/>
    </location>
</feature>
<feature type="compositionally biased region" description="Low complexity" evidence="1">
    <location>
        <begin position="300"/>
        <end position="311"/>
    </location>
</feature>
<gene>
    <name evidence="2" type="ORF">GMORB2_2032</name>
</gene>
<organism evidence="2 3">
    <name type="scientific">Geosmithia morbida</name>
    <dbReference type="NCBI Taxonomy" id="1094350"/>
    <lineage>
        <taxon>Eukaryota</taxon>
        <taxon>Fungi</taxon>
        <taxon>Dikarya</taxon>
        <taxon>Ascomycota</taxon>
        <taxon>Pezizomycotina</taxon>
        <taxon>Sordariomycetes</taxon>
        <taxon>Hypocreomycetidae</taxon>
        <taxon>Hypocreales</taxon>
        <taxon>Bionectriaceae</taxon>
        <taxon>Geosmithia</taxon>
    </lineage>
</organism>
<dbReference type="RefSeq" id="XP_035320276.1">
    <property type="nucleotide sequence ID" value="XM_035464012.1"/>
</dbReference>
<feature type="compositionally biased region" description="Polar residues" evidence="1">
    <location>
        <begin position="274"/>
        <end position="290"/>
    </location>
</feature>
<feature type="compositionally biased region" description="Low complexity" evidence="1">
    <location>
        <begin position="215"/>
        <end position="227"/>
    </location>
</feature>
<reference evidence="2" key="1">
    <citation type="submission" date="2020-03" db="EMBL/GenBank/DDBJ databases">
        <title>Site-based positive gene gene selection in Geosmithia morbida across the United States reveals a broad range of putative effectors and factors for local host and environmental adapation.</title>
        <authorList>
            <person name="Onufrak A."/>
            <person name="Murdoch R.W."/>
            <person name="Gazis R."/>
            <person name="Huff M."/>
            <person name="Staton M."/>
            <person name="Klingeman W."/>
            <person name="Hadziabdic D."/>
        </authorList>
    </citation>
    <scope>NUCLEOTIDE SEQUENCE</scope>
    <source>
        <strain evidence="2">1262</strain>
    </source>
</reference>
<feature type="compositionally biased region" description="Polar residues" evidence="1">
    <location>
        <begin position="558"/>
        <end position="569"/>
    </location>
</feature>
<feature type="region of interest" description="Disordered" evidence="1">
    <location>
        <begin position="1"/>
        <end position="476"/>
    </location>
</feature>
<name>A0A9P5D4M0_9HYPO</name>
<evidence type="ECO:0000313" key="3">
    <source>
        <dbReference type="Proteomes" id="UP000749293"/>
    </source>
</evidence>
<accession>A0A9P5D4M0</accession>
<dbReference type="EMBL" id="JAANYQ010000012">
    <property type="protein sequence ID" value="KAF4121624.1"/>
    <property type="molecule type" value="Genomic_DNA"/>
</dbReference>
<comment type="caution">
    <text evidence="2">The sequence shown here is derived from an EMBL/GenBank/DDBJ whole genome shotgun (WGS) entry which is preliminary data.</text>
</comment>
<feature type="compositionally biased region" description="Basic and acidic residues" evidence="1">
    <location>
        <begin position="387"/>
        <end position="400"/>
    </location>
</feature>
<protein>
    <submittedName>
        <fullName evidence="2">Uncharacterized protein</fullName>
    </submittedName>
</protein>
<feature type="non-terminal residue" evidence="2">
    <location>
        <position position="608"/>
    </location>
</feature>